<feature type="non-terminal residue" evidence="2">
    <location>
        <position position="128"/>
    </location>
</feature>
<proteinExistence type="predicted"/>
<dbReference type="EMBL" id="JAADJZ010000002">
    <property type="protein sequence ID" value="KAF2877702.1"/>
    <property type="molecule type" value="Genomic_DNA"/>
</dbReference>
<protein>
    <submittedName>
        <fullName evidence="2">Heterokaryon incompatibility protein-domain-containing protein</fullName>
    </submittedName>
</protein>
<evidence type="ECO:0000313" key="3">
    <source>
        <dbReference type="Proteomes" id="UP000481861"/>
    </source>
</evidence>
<sequence length="128" mass="14416">MSTHTYQDIADNDGIRLLILEPGDENAELSCRLAHARLSENPDYDAISYTWGADALTHHILLDGQAFPVRENIFHALVSYRDRERPRTLWADAICINQGNIPERSSQVKLMKKVYATAKAVLIWLGPG</sequence>
<dbReference type="Pfam" id="PF06985">
    <property type="entry name" value="HET"/>
    <property type="match status" value="1"/>
</dbReference>
<dbReference type="Proteomes" id="UP000481861">
    <property type="component" value="Unassembled WGS sequence"/>
</dbReference>
<dbReference type="InterPro" id="IPR052895">
    <property type="entry name" value="HetReg/Transcr_Mod"/>
</dbReference>
<evidence type="ECO:0000313" key="2">
    <source>
        <dbReference type="EMBL" id="KAF2877702.1"/>
    </source>
</evidence>
<comment type="caution">
    <text evidence="2">The sequence shown here is derived from an EMBL/GenBank/DDBJ whole genome shotgun (WGS) entry which is preliminary data.</text>
</comment>
<dbReference type="InterPro" id="IPR010730">
    <property type="entry name" value="HET"/>
</dbReference>
<evidence type="ECO:0000259" key="1">
    <source>
        <dbReference type="Pfam" id="PF06985"/>
    </source>
</evidence>
<dbReference type="PANTHER" id="PTHR24148">
    <property type="entry name" value="ANKYRIN REPEAT DOMAIN-CONTAINING PROTEIN 39 HOMOLOG-RELATED"/>
    <property type="match status" value="1"/>
</dbReference>
<reference evidence="2 3" key="1">
    <citation type="submission" date="2020-01" db="EMBL/GenBank/DDBJ databases">
        <authorList>
            <consortium name="DOE Joint Genome Institute"/>
            <person name="Haridas S."/>
            <person name="Albert R."/>
            <person name="Binder M."/>
            <person name="Bloem J."/>
            <person name="Labutti K."/>
            <person name="Salamov A."/>
            <person name="Andreopoulos B."/>
            <person name="Baker S.E."/>
            <person name="Barry K."/>
            <person name="Bills G."/>
            <person name="Bluhm B.H."/>
            <person name="Cannon C."/>
            <person name="Castanera R."/>
            <person name="Culley D.E."/>
            <person name="Daum C."/>
            <person name="Ezra D."/>
            <person name="Gonzalez J.B."/>
            <person name="Henrissat B."/>
            <person name="Kuo A."/>
            <person name="Liang C."/>
            <person name="Lipzen A."/>
            <person name="Lutzoni F."/>
            <person name="Magnuson J."/>
            <person name="Mondo S."/>
            <person name="Nolan M."/>
            <person name="Ohm R."/>
            <person name="Pangilinan J."/>
            <person name="Park H.-J.H."/>
            <person name="Ramirez L."/>
            <person name="Alfaro M."/>
            <person name="Sun H."/>
            <person name="Tritt A."/>
            <person name="Yoshinaga Y."/>
            <person name="Zwiers L.-H.L."/>
            <person name="Turgeon B.G."/>
            <person name="Goodwin S.B."/>
            <person name="Spatafora J.W."/>
            <person name="Crous P.W."/>
            <person name="Grigoriev I.V."/>
        </authorList>
    </citation>
    <scope>NUCLEOTIDE SEQUENCE [LARGE SCALE GENOMIC DNA]</scope>
    <source>
        <strain evidence="2 3">CBS 611.86</strain>
    </source>
</reference>
<accession>A0A7C8MNI7</accession>
<dbReference type="AlphaFoldDB" id="A0A7C8MNI7"/>
<name>A0A7C8MNI7_9PLEO</name>
<feature type="domain" description="Heterokaryon incompatibility" evidence="1">
    <location>
        <begin position="44"/>
        <end position="127"/>
    </location>
</feature>
<dbReference type="OrthoDB" id="2157530at2759"/>
<dbReference type="PANTHER" id="PTHR24148:SF77">
    <property type="entry name" value="HETEROKARYON INCOMPATIBILITY DOMAIN-CONTAINING PROTEIN"/>
    <property type="match status" value="1"/>
</dbReference>
<organism evidence="2 3">
    <name type="scientific">Massariosphaeria phaeospora</name>
    <dbReference type="NCBI Taxonomy" id="100035"/>
    <lineage>
        <taxon>Eukaryota</taxon>
        <taxon>Fungi</taxon>
        <taxon>Dikarya</taxon>
        <taxon>Ascomycota</taxon>
        <taxon>Pezizomycotina</taxon>
        <taxon>Dothideomycetes</taxon>
        <taxon>Pleosporomycetidae</taxon>
        <taxon>Pleosporales</taxon>
        <taxon>Pleosporales incertae sedis</taxon>
        <taxon>Massariosphaeria</taxon>
    </lineage>
</organism>
<gene>
    <name evidence="2" type="ORF">BDV95DRAFT_481814</name>
</gene>
<keyword evidence="3" id="KW-1185">Reference proteome</keyword>